<proteinExistence type="predicted"/>
<protein>
    <submittedName>
        <fullName evidence="1">Uncharacterized protein</fullName>
    </submittedName>
</protein>
<dbReference type="Proteomes" id="UP001457282">
    <property type="component" value="Unassembled WGS sequence"/>
</dbReference>
<keyword evidence="2" id="KW-1185">Reference proteome</keyword>
<comment type="caution">
    <text evidence="1">The sequence shown here is derived from an EMBL/GenBank/DDBJ whole genome shotgun (WGS) entry which is preliminary data.</text>
</comment>
<sequence>MKSMDVEDSRIEYIISSVKQQLFELHEAYKANVVPLVPTSNSQANLSSTIPSSGIDLIALPPDLEDYAEEVLKKAKTSSSTSSAASSDLQYYIDMPILETADGFEFNLVLCDLMKKYAREQYREQEEDEDIQNIKLSRPDWMIAVEDAQRDVATGVETIPD</sequence>
<accession>A0AAW1VKS8</accession>
<dbReference type="EMBL" id="JBEDUW010000268">
    <property type="protein sequence ID" value="KAK9902281.1"/>
    <property type="molecule type" value="Genomic_DNA"/>
</dbReference>
<name>A0AAW1VKS8_RUBAR</name>
<dbReference type="AlphaFoldDB" id="A0AAW1VKS8"/>
<reference evidence="1 2" key="1">
    <citation type="journal article" date="2023" name="G3 (Bethesda)">
        <title>A chromosome-length genome assembly and annotation of blackberry (Rubus argutus, cv. 'Hillquist').</title>
        <authorList>
            <person name="Bruna T."/>
            <person name="Aryal R."/>
            <person name="Dudchenko O."/>
            <person name="Sargent D.J."/>
            <person name="Mead D."/>
            <person name="Buti M."/>
            <person name="Cavallini A."/>
            <person name="Hytonen T."/>
            <person name="Andres J."/>
            <person name="Pham M."/>
            <person name="Weisz D."/>
            <person name="Mascagni F."/>
            <person name="Usai G."/>
            <person name="Natali L."/>
            <person name="Bassil N."/>
            <person name="Fernandez G.E."/>
            <person name="Lomsadze A."/>
            <person name="Armour M."/>
            <person name="Olukolu B."/>
            <person name="Poorten T."/>
            <person name="Britton C."/>
            <person name="Davik J."/>
            <person name="Ashrafi H."/>
            <person name="Aiden E.L."/>
            <person name="Borodovsky M."/>
            <person name="Worthington M."/>
        </authorList>
    </citation>
    <scope>NUCLEOTIDE SEQUENCE [LARGE SCALE GENOMIC DNA]</scope>
    <source>
        <strain evidence="1">PI 553951</strain>
    </source>
</reference>
<evidence type="ECO:0000313" key="2">
    <source>
        <dbReference type="Proteomes" id="UP001457282"/>
    </source>
</evidence>
<evidence type="ECO:0000313" key="1">
    <source>
        <dbReference type="EMBL" id="KAK9902281.1"/>
    </source>
</evidence>
<gene>
    <name evidence="1" type="ORF">M0R45_001787</name>
</gene>
<organism evidence="1 2">
    <name type="scientific">Rubus argutus</name>
    <name type="common">Southern blackberry</name>
    <dbReference type="NCBI Taxonomy" id="59490"/>
    <lineage>
        <taxon>Eukaryota</taxon>
        <taxon>Viridiplantae</taxon>
        <taxon>Streptophyta</taxon>
        <taxon>Embryophyta</taxon>
        <taxon>Tracheophyta</taxon>
        <taxon>Spermatophyta</taxon>
        <taxon>Magnoliopsida</taxon>
        <taxon>eudicotyledons</taxon>
        <taxon>Gunneridae</taxon>
        <taxon>Pentapetalae</taxon>
        <taxon>rosids</taxon>
        <taxon>fabids</taxon>
        <taxon>Rosales</taxon>
        <taxon>Rosaceae</taxon>
        <taxon>Rosoideae</taxon>
        <taxon>Rosoideae incertae sedis</taxon>
        <taxon>Rubus</taxon>
    </lineage>
</organism>